<dbReference type="EMBL" id="AEUV02000002">
    <property type="protein sequence ID" value="EHI75268.1"/>
    <property type="molecule type" value="Genomic_DNA"/>
</dbReference>
<keyword evidence="2" id="KW-1185">Reference proteome</keyword>
<proteinExistence type="predicted"/>
<reference evidence="1" key="1">
    <citation type="submission" date="2011-07" db="EMBL/GenBank/DDBJ databases">
        <authorList>
            <person name="Stanhope M.J."/>
            <person name="Durkin A.S."/>
            <person name="Hostetler J."/>
            <person name="Kim M."/>
            <person name="Radune D."/>
            <person name="Singh I."/>
            <person name="Town C.D."/>
        </authorList>
    </citation>
    <scope>NUCLEOTIDE SEQUENCE [LARGE SCALE GENOMIC DNA]</scope>
    <source>
        <strain evidence="1">HS-6</strain>
    </source>
</reference>
<accession>G5JS67</accession>
<evidence type="ECO:0000313" key="1">
    <source>
        <dbReference type="EMBL" id="EHI75268.1"/>
    </source>
</evidence>
<dbReference type="AlphaFoldDB" id="G5JS67"/>
<dbReference type="Proteomes" id="UP000004322">
    <property type="component" value="Unassembled WGS sequence"/>
</dbReference>
<evidence type="ECO:0000313" key="2">
    <source>
        <dbReference type="Proteomes" id="UP000004322"/>
    </source>
</evidence>
<sequence length="52" mass="5902">MSQHNTNSRYYAVFSHWLTDETTINASSIKIPQSQNYLKLKSNSHSTVALST</sequence>
<name>G5JS67_STRCG</name>
<comment type="caution">
    <text evidence="1">The sequence shown here is derived from an EMBL/GenBank/DDBJ whole genome shotgun (WGS) entry which is preliminary data.</text>
</comment>
<organism evidence="1 2">
    <name type="scientific">Streptococcus criceti HS-6</name>
    <dbReference type="NCBI Taxonomy" id="873449"/>
    <lineage>
        <taxon>Bacteria</taxon>
        <taxon>Bacillati</taxon>
        <taxon>Bacillota</taxon>
        <taxon>Bacilli</taxon>
        <taxon>Lactobacillales</taxon>
        <taxon>Streptococcaceae</taxon>
        <taxon>Streptococcus</taxon>
    </lineage>
</organism>
<protein>
    <submittedName>
        <fullName evidence="1">Uncharacterized protein</fullName>
    </submittedName>
</protein>
<gene>
    <name evidence="1" type="ORF">STRCR_0845</name>
</gene>